<protein>
    <submittedName>
        <fullName evidence="2">Uncharacterized protein</fullName>
    </submittedName>
</protein>
<dbReference type="STRING" id="623744.A0A553QEQ9"/>
<feature type="region of interest" description="Disordered" evidence="1">
    <location>
        <begin position="21"/>
        <end position="73"/>
    </location>
</feature>
<evidence type="ECO:0000313" key="2">
    <source>
        <dbReference type="EMBL" id="TRY88421.1"/>
    </source>
</evidence>
<dbReference type="OrthoDB" id="5376140at2759"/>
<dbReference type="AlphaFoldDB" id="A0A553QEQ9"/>
<keyword evidence="3" id="KW-1185">Reference proteome</keyword>
<dbReference type="PANTHER" id="PTHR33480">
    <property type="entry name" value="SET DOMAIN-CONTAINING PROTEIN-RELATED"/>
    <property type="match status" value="1"/>
</dbReference>
<dbReference type="PANTHER" id="PTHR33480:SF5">
    <property type="entry name" value="SI:DKEY-51D8.9"/>
    <property type="match status" value="1"/>
</dbReference>
<dbReference type="EMBL" id="SRMA01026048">
    <property type="protein sequence ID" value="TRY88421.1"/>
    <property type="molecule type" value="Genomic_DNA"/>
</dbReference>
<dbReference type="Proteomes" id="UP000316079">
    <property type="component" value="Unassembled WGS sequence"/>
</dbReference>
<reference evidence="2 3" key="1">
    <citation type="journal article" date="2019" name="Sci. Data">
        <title>Hybrid genome assembly and annotation of Danionella translucida.</title>
        <authorList>
            <person name="Kadobianskyi M."/>
            <person name="Schulze L."/>
            <person name="Schuelke M."/>
            <person name="Judkewitz B."/>
        </authorList>
    </citation>
    <scope>NUCLEOTIDE SEQUENCE [LARGE SCALE GENOMIC DNA]</scope>
    <source>
        <strain evidence="2 3">Bolton</strain>
    </source>
</reference>
<gene>
    <name evidence="2" type="ORF">DNTS_018320</name>
</gene>
<evidence type="ECO:0000256" key="1">
    <source>
        <dbReference type="SAM" id="MobiDB-lite"/>
    </source>
</evidence>
<proteinExistence type="predicted"/>
<organism evidence="2 3">
    <name type="scientific">Danionella cerebrum</name>
    <dbReference type="NCBI Taxonomy" id="2873325"/>
    <lineage>
        <taxon>Eukaryota</taxon>
        <taxon>Metazoa</taxon>
        <taxon>Chordata</taxon>
        <taxon>Craniata</taxon>
        <taxon>Vertebrata</taxon>
        <taxon>Euteleostomi</taxon>
        <taxon>Actinopterygii</taxon>
        <taxon>Neopterygii</taxon>
        <taxon>Teleostei</taxon>
        <taxon>Ostariophysi</taxon>
        <taxon>Cypriniformes</taxon>
        <taxon>Danionidae</taxon>
        <taxon>Danioninae</taxon>
        <taxon>Danionella</taxon>
    </lineage>
</organism>
<name>A0A553QEQ9_9TELE</name>
<accession>A0A553QEQ9</accession>
<feature type="compositionally biased region" description="Basic and acidic residues" evidence="1">
    <location>
        <begin position="52"/>
        <end position="71"/>
    </location>
</feature>
<feature type="compositionally biased region" description="Basic and acidic residues" evidence="1">
    <location>
        <begin position="21"/>
        <end position="35"/>
    </location>
</feature>
<comment type="caution">
    <text evidence="2">The sequence shown here is derived from an EMBL/GenBank/DDBJ whole genome shotgun (WGS) entry which is preliminary data.</text>
</comment>
<sequence length="236" mass="26536">MEDGVDLLACVCSHIIASEEHQPRSSGRLSEEDQTHVVMQRSRGVRTRAQRRVHEEQKPEGGGSREQEPRRAQRRWRCVTAGVSRTGAHHLPPTVCIVASCSSGVLTGAGVLTGPLSGKRGQQKRPWLPLEVAAVERHMSGFISSLTVPAKNDCDLCLQAEPQALSRRDWRNVKFYIHNRILALKRNLRSPEQSLHSQFELGPNQSSQSELADHQNFQTKHLMMESFQHHLSSELF</sequence>
<evidence type="ECO:0000313" key="3">
    <source>
        <dbReference type="Proteomes" id="UP000316079"/>
    </source>
</evidence>